<evidence type="ECO:0000313" key="1">
    <source>
        <dbReference type="EMBL" id="PJE58292.1"/>
    </source>
</evidence>
<dbReference type="AlphaFoldDB" id="A0A2M8KEE3"/>
<dbReference type="Pfam" id="PF01809">
    <property type="entry name" value="YidD"/>
    <property type="match status" value="1"/>
</dbReference>
<dbReference type="EMBL" id="PFDW01000032">
    <property type="protein sequence ID" value="PJE58292.1"/>
    <property type="molecule type" value="Genomic_DNA"/>
</dbReference>
<dbReference type="PANTHER" id="PTHR33383">
    <property type="entry name" value="MEMBRANE PROTEIN INSERTION EFFICIENCY FACTOR-RELATED"/>
    <property type="match status" value="1"/>
</dbReference>
<reference evidence="2" key="1">
    <citation type="submission" date="2017-09" db="EMBL/GenBank/DDBJ databases">
        <title>Depth-based differentiation of microbial function through sediment-hosted aquifers and enrichment of novel symbionts in the deep terrestrial subsurface.</title>
        <authorList>
            <person name="Probst A.J."/>
            <person name="Ladd B."/>
            <person name="Jarett J.K."/>
            <person name="Geller-Mcgrath D.E."/>
            <person name="Sieber C.M.K."/>
            <person name="Emerson J.B."/>
            <person name="Anantharaman K."/>
            <person name="Thomas B.C."/>
            <person name="Malmstrom R."/>
            <person name="Stieglmeier M."/>
            <person name="Klingl A."/>
            <person name="Woyke T."/>
            <person name="Ryan C.M."/>
            <person name="Banfield J.F."/>
        </authorList>
    </citation>
    <scope>NUCLEOTIDE SEQUENCE [LARGE SCALE GENOMIC DNA]</scope>
</reference>
<dbReference type="InterPro" id="IPR002696">
    <property type="entry name" value="Membr_insert_effic_factor_YidD"/>
</dbReference>
<dbReference type="PANTHER" id="PTHR33383:SF1">
    <property type="entry name" value="MEMBRANE PROTEIN INSERTION EFFICIENCY FACTOR-RELATED"/>
    <property type="match status" value="1"/>
</dbReference>
<sequence length="75" mass="8518">MIIKSNGALVLYKYFIGPLLFQLTGQVGACRFNPTCSEYFEQAVEKYGAKGFWLGIKRIISCHPLSKKEIYNPLN</sequence>
<proteinExistence type="predicted"/>
<dbReference type="SMART" id="SM01234">
    <property type="entry name" value="Haemolytic"/>
    <property type="match status" value="1"/>
</dbReference>
<protein>
    <submittedName>
        <fullName evidence="1">Membrane protein insertion efficiency factor YidD</fullName>
    </submittedName>
</protein>
<evidence type="ECO:0000313" key="2">
    <source>
        <dbReference type="Proteomes" id="UP000231450"/>
    </source>
</evidence>
<organism evidence="1 2">
    <name type="scientific">Candidatus Portnoybacteria bacterium CG10_big_fil_rev_8_21_14_0_10_36_7</name>
    <dbReference type="NCBI Taxonomy" id="1974812"/>
    <lineage>
        <taxon>Bacteria</taxon>
        <taxon>Candidatus Portnoyibacteriota</taxon>
    </lineage>
</organism>
<comment type="caution">
    <text evidence="1">The sequence shown here is derived from an EMBL/GenBank/DDBJ whole genome shotgun (WGS) entry which is preliminary data.</text>
</comment>
<name>A0A2M8KEE3_9BACT</name>
<gene>
    <name evidence="1" type="ORF">COU81_01390</name>
</gene>
<dbReference type="NCBIfam" id="TIGR00278">
    <property type="entry name" value="membrane protein insertion efficiency factor YidD"/>
    <property type="match status" value="1"/>
</dbReference>
<accession>A0A2M8KEE3</accession>
<dbReference type="Proteomes" id="UP000231450">
    <property type="component" value="Unassembled WGS sequence"/>
</dbReference>